<dbReference type="SUPFAM" id="SSF51735">
    <property type="entry name" value="NAD(P)-binding Rossmann-fold domains"/>
    <property type="match status" value="1"/>
</dbReference>
<comment type="function">
    <text evidence="6">Catalyzes the rate-limiting step of the oxidative pentose-phosphate pathway, which represents a route for the dissimilation of carbohydrates besides glycolysis.</text>
</comment>
<keyword evidence="11" id="KW-1185">Reference proteome</keyword>
<dbReference type="InterPro" id="IPR001282">
    <property type="entry name" value="G6P_DH"/>
</dbReference>
<dbReference type="Gene3D" id="3.40.50.720">
    <property type="entry name" value="NAD(P)-binding Rossmann-like Domain"/>
    <property type="match status" value="1"/>
</dbReference>
<dbReference type="NCBIfam" id="TIGR00871">
    <property type="entry name" value="zwf"/>
    <property type="match status" value="1"/>
</dbReference>
<dbReference type="HAMAP" id="MF_00966">
    <property type="entry name" value="G6PD"/>
    <property type="match status" value="1"/>
</dbReference>
<evidence type="ECO:0000256" key="4">
    <source>
        <dbReference type="ARBA" id="ARBA00023002"/>
    </source>
</evidence>
<comment type="pathway">
    <text evidence="1 6">Carbohydrate degradation; pentose phosphate pathway; D-ribulose 5-phosphate from D-glucose 6-phosphate (oxidative stage): step 1/3.</text>
</comment>
<name>A0ABP0P2D0_9DINO</name>
<dbReference type="InterPro" id="IPR022674">
    <property type="entry name" value="G6P_DH_NAD-bd"/>
</dbReference>
<comment type="caution">
    <text evidence="10">The sequence shown here is derived from an EMBL/GenBank/DDBJ whole genome shotgun (WGS) entry which is preliminary data.</text>
</comment>
<dbReference type="Proteomes" id="UP001642484">
    <property type="component" value="Unassembled WGS sequence"/>
</dbReference>
<evidence type="ECO:0000259" key="9">
    <source>
        <dbReference type="Pfam" id="PF02781"/>
    </source>
</evidence>
<feature type="region of interest" description="Disordered" evidence="7">
    <location>
        <begin position="79"/>
        <end position="102"/>
    </location>
</feature>
<keyword evidence="3 6" id="KW-0521">NADP</keyword>
<gene>
    <name evidence="10" type="ORF">CCMP2556_LOCUS34387</name>
</gene>
<comment type="similarity">
    <text evidence="6">Belongs to the glucose-6-phosphate dehydrogenase family.</text>
</comment>
<evidence type="ECO:0000256" key="3">
    <source>
        <dbReference type="ARBA" id="ARBA00022857"/>
    </source>
</evidence>
<dbReference type="Gene3D" id="3.30.360.10">
    <property type="entry name" value="Dihydrodipicolinate Reductase, domain 2"/>
    <property type="match status" value="1"/>
</dbReference>
<dbReference type="InterPro" id="IPR022675">
    <property type="entry name" value="G6P_DH_C"/>
</dbReference>
<evidence type="ECO:0000256" key="7">
    <source>
        <dbReference type="SAM" id="MobiDB-lite"/>
    </source>
</evidence>
<dbReference type="Pfam" id="PF02781">
    <property type="entry name" value="G6PD_C"/>
    <property type="match status" value="1"/>
</dbReference>
<dbReference type="EC" id="1.1.1.49" evidence="6"/>
<evidence type="ECO:0000256" key="5">
    <source>
        <dbReference type="ARBA" id="ARBA00023277"/>
    </source>
</evidence>
<dbReference type="PANTHER" id="PTHR23429">
    <property type="entry name" value="GLUCOSE-6-PHOSPHATE 1-DEHYDROGENASE G6PD"/>
    <property type="match status" value="1"/>
</dbReference>
<dbReference type="PANTHER" id="PTHR23429:SF0">
    <property type="entry name" value="GLUCOSE-6-PHOSPHATE 1-DEHYDROGENASE"/>
    <property type="match status" value="1"/>
</dbReference>
<feature type="domain" description="Glucose-6-phosphate dehydrogenase C-terminal" evidence="9">
    <location>
        <begin position="338"/>
        <end position="626"/>
    </location>
</feature>
<dbReference type="PRINTS" id="PR00079">
    <property type="entry name" value="G6PDHDRGNASE"/>
</dbReference>
<comment type="catalytic activity">
    <reaction evidence="6">
        <text>D-glucose 6-phosphate + NADP(+) = 6-phospho-D-glucono-1,5-lactone + NADPH + H(+)</text>
        <dbReference type="Rhea" id="RHEA:15841"/>
        <dbReference type="ChEBI" id="CHEBI:15378"/>
        <dbReference type="ChEBI" id="CHEBI:57783"/>
        <dbReference type="ChEBI" id="CHEBI:57955"/>
        <dbReference type="ChEBI" id="CHEBI:58349"/>
        <dbReference type="ChEBI" id="CHEBI:61548"/>
        <dbReference type="EC" id="1.1.1.49"/>
    </reaction>
</comment>
<keyword evidence="5 6" id="KW-0119">Carbohydrate metabolism</keyword>
<sequence length="643" mass="73152">MLVMDLTGPPEFDAEGGIFPDWYAGHPERWHAASSKHLQVLCTETGEFEVPRRISVNLAAFRNAQNVVIFLGDKETWNAPESPKSSHEECNEQRSSMPVSDFGRSRAKLRFSRSLSQKNLEGKEAADTPLDFITEFRYVCTAQVRRDVDTHLNLVVFGAAGDLAKKKTFPSIFQLHLNRVLPSNISVVACDDPGYHSHISDAQTLLQNRLKPYLEKECSKPSDLREFAENLQFVPVNFKDVTTVRTLHQHLRSNAKGLADNRIFYLALPPFLFHTAVKFIREECWPDKGYTRVIVEKPFGRDLASARDLSSQVSEYLQESQVYRIDHYLAKNMVLNILALRFANRELGRLFHADNVSIVRITFKEDINVAGRAGYFDGYGIIRDVMQNHLLQLLTLVLMEAPASLDPEDVRDEKVKVLKQFRTVKREECVVGQYNGYQDDPAIQAINEKQGYKSKCPTFAACVLHLDNERWSNVPIIMKAGKSLERRSTIVRLQFKKAPPNSLFGDQPQNELVIRIQPDEAIYYRILAKTPGLSARAHEVQRTILDLDLRKDEVGRLPDAYEKLIHDVIQGESHNFVRADEVEEGWRIFEPLLQSLETPSAPHPFPYAQGTRGPPEADELINGTGYRRYTATGVQGLAQDFHH</sequence>
<dbReference type="InterPro" id="IPR036291">
    <property type="entry name" value="NAD(P)-bd_dom_sf"/>
</dbReference>
<evidence type="ECO:0000256" key="6">
    <source>
        <dbReference type="RuleBase" id="RU362120"/>
    </source>
</evidence>
<proteinExistence type="inferred from homology"/>
<evidence type="ECO:0000313" key="11">
    <source>
        <dbReference type="Proteomes" id="UP001642484"/>
    </source>
</evidence>
<dbReference type="EMBL" id="CAXAMN010022473">
    <property type="protein sequence ID" value="CAK9069951.1"/>
    <property type="molecule type" value="Genomic_DNA"/>
</dbReference>
<protein>
    <recommendedName>
        <fullName evidence="6">Glucose-6-phosphate 1-dehydrogenase</fullName>
        <ecNumber evidence="6">1.1.1.49</ecNumber>
    </recommendedName>
</protein>
<keyword evidence="4 6" id="KW-0560">Oxidoreductase</keyword>
<evidence type="ECO:0000256" key="1">
    <source>
        <dbReference type="ARBA" id="ARBA00004937"/>
    </source>
</evidence>
<organism evidence="10 11">
    <name type="scientific">Durusdinium trenchii</name>
    <dbReference type="NCBI Taxonomy" id="1381693"/>
    <lineage>
        <taxon>Eukaryota</taxon>
        <taxon>Sar</taxon>
        <taxon>Alveolata</taxon>
        <taxon>Dinophyceae</taxon>
        <taxon>Suessiales</taxon>
        <taxon>Symbiodiniaceae</taxon>
        <taxon>Durusdinium</taxon>
    </lineage>
</organism>
<reference evidence="10 11" key="1">
    <citation type="submission" date="2024-02" db="EMBL/GenBank/DDBJ databases">
        <authorList>
            <person name="Chen Y."/>
            <person name="Shah S."/>
            <person name="Dougan E. K."/>
            <person name="Thang M."/>
            <person name="Chan C."/>
        </authorList>
    </citation>
    <scope>NUCLEOTIDE SEQUENCE [LARGE SCALE GENOMIC DNA]</scope>
</reference>
<dbReference type="SUPFAM" id="SSF55347">
    <property type="entry name" value="Glyceraldehyde-3-phosphate dehydrogenase-like, C-terminal domain"/>
    <property type="match status" value="1"/>
</dbReference>
<evidence type="ECO:0000256" key="2">
    <source>
        <dbReference type="ARBA" id="ARBA00022526"/>
    </source>
</evidence>
<keyword evidence="2 6" id="KW-0313">Glucose metabolism</keyword>
<dbReference type="Pfam" id="PF00479">
    <property type="entry name" value="G6PD_N"/>
    <property type="match status" value="1"/>
</dbReference>
<accession>A0ABP0P2D0</accession>
<feature type="domain" description="Glucose-6-phosphate dehydrogenase NAD-binding" evidence="8">
    <location>
        <begin position="155"/>
        <end position="336"/>
    </location>
</feature>
<evidence type="ECO:0000259" key="8">
    <source>
        <dbReference type="Pfam" id="PF00479"/>
    </source>
</evidence>
<evidence type="ECO:0000313" key="10">
    <source>
        <dbReference type="EMBL" id="CAK9069951.1"/>
    </source>
</evidence>